<keyword evidence="1" id="KW-0472">Membrane</keyword>
<dbReference type="KEGG" id="cau:Caur_3930"/>
<gene>
    <name evidence="2" type="ordered locus">Caur_3930</name>
</gene>
<dbReference type="HOGENOM" id="CLU_1764751_0_0_0"/>
<name>A9WDI8_CHLAA</name>
<dbReference type="InParanoid" id="A9WDI8"/>
<feature type="transmembrane region" description="Helical" evidence="1">
    <location>
        <begin position="91"/>
        <end position="110"/>
    </location>
</feature>
<dbReference type="Proteomes" id="UP000002008">
    <property type="component" value="Chromosome"/>
</dbReference>
<sequence length="147" mass="16506">MEYRGDDELSDTDLAAAEAELRMLLARWGEPQMAAPPADLSARIVRQLSTPPPVRRSWYRWVLVLPVLFMLIGGWGLLVDSSGPAMLLGDPETGLGRFVLAMILIAKPLWNLWLSAAWWLLPGLLILLGVGWLWWRLIIDTPLAEVH</sequence>
<organism evidence="2 3">
    <name type="scientific">Chloroflexus aurantiacus (strain ATCC 29366 / DSM 635 / J-10-fl)</name>
    <dbReference type="NCBI Taxonomy" id="324602"/>
    <lineage>
        <taxon>Bacteria</taxon>
        <taxon>Bacillati</taxon>
        <taxon>Chloroflexota</taxon>
        <taxon>Chloroflexia</taxon>
        <taxon>Chloroflexales</taxon>
        <taxon>Chloroflexineae</taxon>
        <taxon>Chloroflexaceae</taxon>
        <taxon>Chloroflexus</taxon>
    </lineage>
</organism>
<evidence type="ECO:0000313" key="3">
    <source>
        <dbReference type="Proteomes" id="UP000002008"/>
    </source>
</evidence>
<dbReference type="AlphaFoldDB" id="A9WDI8"/>
<proteinExistence type="predicted"/>
<dbReference type="EnsemblBacteria" id="ABY37107">
    <property type="protein sequence ID" value="ABY37107"/>
    <property type="gene ID" value="Caur_3930"/>
</dbReference>
<dbReference type="EMBL" id="CP000909">
    <property type="protein sequence ID" value="ABY37107.1"/>
    <property type="molecule type" value="Genomic_DNA"/>
</dbReference>
<accession>A9WDI8</accession>
<dbReference type="PATRIC" id="fig|324602.8.peg.4405"/>
<keyword evidence="3" id="KW-1185">Reference proteome</keyword>
<reference evidence="3" key="1">
    <citation type="journal article" date="2011" name="BMC Genomics">
        <title>Complete genome sequence of the filamentous anoxygenic phototrophic bacterium Chloroflexus aurantiacus.</title>
        <authorList>
            <person name="Tang K.H."/>
            <person name="Barry K."/>
            <person name="Chertkov O."/>
            <person name="Dalin E."/>
            <person name="Han C.S."/>
            <person name="Hauser L.J."/>
            <person name="Honchak B.M."/>
            <person name="Karbach L.E."/>
            <person name="Land M.L."/>
            <person name="Lapidus A."/>
            <person name="Larimer F.W."/>
            <person name="Mikhailova N."/>
            <person name="Pitluck S."/>
            <person name="Pierson B.K."/>
            <person name="Blankenship R.E."/>
        </authorList>
    </citation>
    <scope>NUCLEOTIDE SEQUENCE [LARGE SCALE GENOMIC DNA]</scope>
    <source>
        <strain evidence="3">ATCC 29366 / DSM 635 / J-10-fl</strain>
    </source>
</reference>
<keyword evidence="1" id="KW-0812">Transmembrane</keyword>
<evidence type="ECO:0000313" key="2">
    <source>
        <dbReference type="EMBL" id="ABY37107.1"/>
    </source>
</evidence>
<keyword evidence="1" id="KW-1133">Transmembrane helix</keyword>
<protein>
    <submittedName>
        <fullName evidence="2">Uncharacterized protein</fullName>
    </submittedName>
</protein>
<dbReference type="STRING" id="324602.Caur_3930"/>
<evidence type="ECO:0000256" key="1">
    <source>
        <dbReference type="SAM" id="Phobius"/>
    </source>
</evidence>
<feature type="transmembrane region" description="Helical" evidence="1">
    <location>
        <begin position="58"/>
        <end position="79"/>
    </location>
</feature>
<feature type="transmembrane region" description="Helical" evidence="1">
    <location>
        <begin position="116"/>
        <end position="135"/>
    </location>
</feature>
<dbReference type="RefSeq" id="WP_012259760.1">
    <property type="nucleotide sequence ID" value="NC_010175.1"/>
</dbReference>